<dbReference type="AlphaFoldDB" id="A0A0D2G8X1"/>
<dbReference type="HOGENOM" id="CLU_055360_1_0_1"/>
<dbReference type="InterPro" id="IPR001920">
    <property type="entry name" value="Asp/Glu_race"/>
</dbReference>
<name>A0A0D2G8X1_9EURO</name>
<dbReference type="PANTHER" id="PTHR21198">
    <property type="entry name" value="GLUTAMATE RACEMASE"/>
    <property type="match status" value="1"/>
</dbReference>
<gene>
    <name evidence="3" type="ORF">Z517_12039</name>
</gene>
<dbReference type="PANTHER" id="PTHR21198:SF7">
    <property type="entry name" value="ASPARTATE-GLUTAMATE RACEMASE FAMILY"/>
    <property type="match status" value="1"/>
</dbReference>
<keyword evidence="2" id="KW-0413">Isomerase</keyword>
<dbReference type="Pfam" id="PF01177">
    <property type="entry name" value="Asp_Glu_race"/>
    <property type="match status" value="1"/>
</dbReference>
<protein>
    <recommendedName>
        <fullName evidence="5">Aspartate racemase</fullName>
    </recommendedName>
</protein>
<comment type="similarity">
    <text evidence="1">Belongs to the aspartate/glutamate racemases family.</text>
</comment>
<dbReference type="STRING" id="1442368.A0A0D2G8X1"/>
<evidence type="ECO:0000256" key="1">
    <source>
        <dbReference type="ARBA" id="ARBA00007847"/>
    </source>
</evidence>
<evidence type="ECO:0000313" key="3">
    <source>
        <dbReference type="EMBL" id="KIW75265.1"/>
    </source>
</evidence>
<dbReference type="GeneID" id="25311529"/>
<dbReference type="EMBL" id="KN846976">
    <property type="protein sequence ID" value="KIW75265.1"/>
    <property type="molecule type" value="Genomic_DNA"/>
</dbReference>
<keyword evidence="4" id="KW-1185">Reference proteome</keyword>
<dbReference type="VEuPathDB" id="FungiDB:Z517_12039"/>
<dbReference type="NCBIfam" id="TIGR00035">
    <property type="entry name" value="asp_race"/>
    <property type="match status" value="1"/>
</dbReference>
<dbReference type="SUPFAM" id="SSF53681">
    <property type="entry name" value="Aspartate/glutamate racemase"/>
    <property type="match status" value="2"/>
</dbReference>
<dbReference type="OrthoDB" id="187836at2759"/>
<evidence type="ECO:0008006" key="5">
    <source>
        <dbReference type="Google" id="ProtNLM"/>
    </source>
</evidence>
<dbReference type="InterPro" id="IPR015942">
    <property type="entry name" value="Asp/Glu/hydantoin_racemase"/>
</dbReference>
<dbReference type="Gene3D" id="3.40.50.1860">
    <property type="match status" value="2"/>
</dbReference>
<organism evidence="3 4">
    <name type="scientific">Fonsecaea pedrosoi CBS 271.37</name>
    <dbReference type="NCBI Taxonomy" id="1442368"/>
    <lineage>
        <taxon>Eukaryota</taxon>
        <taxon>Fungi</taxon>
        <taxon>Dikarya</taxon>
        <taxon>Ascomycota</taxon>
        <taxon>Pezizomycotina</taxon>
        <taxon>Eurotiomycetes</taxon>
        <taxon>Chaetothyriomycetidae</taxon>
        <taxon>Chaetothyriales</taxon>
        <taxon>Herpotrichiellaceae</taxon>
        <taxon>Fonsecaea</taxon>
    </lineage>
</organism>
<dbReference type="InterPro" id="IPR004380">
    <property type="entry name" value="Asp_race"/>
</dbReference>
<sequence length="278" mass="30953">MRCKVIPRPLTHIHKLLPHFQVSTLTSTTHRSASSLTKSAVATTRTAGLIGGFSWQTTAIYYEEINKHVNAKRGGIHSANLLIRSIDYEDLASLVAAKDYVGMTRLLCQCGMELRAANAQALVLCANIVHKAAEQLEETTGLPVLHIVDFTARQIVDQGFKKVGLLATRAVMEEDFYIRRLQRFGLEVVVPNSEFRADADRMIFQDMSKPEIPAPVKARWRSAYQDLLSDHQVDCIILGCTELRLVFGPEDLRAPTFETTTLHARGIAEWVLGHEGSS</sequence>
<evidence type="ECO:0000256" key="2">
    <source>
        <dbReference type="ARBA" id="ARBA00023235"/>
    </source>
</evidence>
<accession>A0A0D2G8X1</accession>
<dbReference type="RefSeq" id="XP_013279073.1">
    <property type="nucleotide sequence ID" value="XM_013423619.1"/>
</dbReference>
<dbReference type="Proteomes" id="UP000053029">
    <property type="component" value="Unassembled WGS sequence"/>
</dbReference>
<evidence type="ECO:0000313" key="4">
    <source>
        <dbReference type="Proteomes" id="UP000053029"/>
    </source>
</evidence>
<reference evidence="3 4" key="1">
    <citation type="submission" date="2015-01" db="EMBL/GenBank/DDBJ databases">
        <title>The Genome Sequence of Fonsecaea pedrosoi CBS 271.37.</title>
        <authorList>
            <consortium name="The Broad Institute Genomics Platform"/>
            <person name="Cuomo C."/>
            <person name="de Hoog S."/>
            <person name="Gorbushina A."/>
            <person name="Stielow B."/>
            <person name="Teixiera M."/>
            <person name="Abouelleil A."/>
            <person name="Chapman S.B."/>
            <person name="Priest M."/>
            <person name="Young S.K."/>
            <person name="Wortman J."/>
            <person name="Nusbaum C."/>
            <person name="Birren B."/>
        </authorList>
    </citation>
    <scope>NUCLEOTIDE SEQUENCE [LARGE SCALE GENOMIC DNA]</scope>
    <source>
        <strain evidence="3 4">CBS 271.37</strain>
    </source>
</reference>
<dbReference type="GO" id="GO:0047661">
    <property type="term" value="F:amino-acid racemase activity"/>
    <property type="evidence" value="ECO:0007669"/>
    <property type="project" value="InterPro"/>
</dbReference>
<proteinExistence type="inferred from homology"/>